<dbReference type="AlphaFoldDB" id="A0A7Y9UQC4"/>
<evidence type="ECO:0008006" key="4">
    <source>
        <dbReference type="Google" id="ProtNLM"/>
    </source>
</evidence>
<dbReference type="EMBL" id="JACCAA010000001">
    <property type="protein sequence ID" value="NYG59112.1"/>
    <property type="molecule type" value="Genomic_DNA"/>
</dbReference>
<comment type="caution">
    <text evidence="2">The sequence shown here is derived from an EMBL/GenBank/DDBJ whole genome shotgun (WGS) entry which is preliminary data.</text>
</comment>
<dbReference type="Pfam" id="PF14337">
    <property type="entry name" value="Abi_alpha"/>
    <property type="match status" value="1"/>
</dbReference>
<keyword evidence="3" id="KW-1185">Reference proteome</keyword>
<organism evidence="2 3">
    <name type="scientific">Nocardioides daedukensis</name>
    <dbReference type="NCBI Taxonomy" id="634462"/>
    <lineage>
        <taxon>Bacteria</taxon>
        <taxon>Bacillati</taxon>
        <taxon>Actinomycetota</taxon>
        <taxon>Actinomycetes</taxon>
        <taxon>Propionibacteriales</taxon>
        <taxon>Nocardioidaceae</taxon>
        <taxon>Nocardioides</taxon>
    </lineage>
</organism>
<proteinExistence type="predicted"/>
<reference evidence="2 3" key="1">
    <citation type="submission" date="2020-07" db="EMBL/GenBank/DDBJ databases">
        <title>Sequencing the genomes of 1000 actinobacteria strains.</title>
        <authorList>
            <person name="Klenk H.-P."/>
        </authorList>
    </citation>
    <scope>NUCLEOTIDE SEQUENCE [LARGE SCALE GENOMIC DNA]</scope>
    <source>
        <strain evidence="2 3">DSM 23819</strain>
    </source>
</reference>
<evidence type="ECO:0000313" key="3">
    <source>
        <dbReference type="Proteomes" id="UP000540656"/>
    </source>
</evidence>
<dbReference type="RefSeq" id="WP_179502197.1">
    <property type="nucleotide sequence ID" value="NZ_JACCAA010000001.1"/>
</dbReference>
<protein>
    <recommendedName>
        <fullName evidence="4">DUF4393 domain-containing protein</fullName>
    </recommendedName>
</protein>
<name>A0A7Y9UQC4_9ACTN</name>
<evidence type="ECO:0000313" key="2">
    <source>
        <dbReference type="EMBL" id="NYG59112.1"/>
    </source>
</evidence>
<gene>
    <name evidence="2" type="ORF">BJ980_002035</name>
</gene>
<dbReference type="InterPro" id="IPR025506">
    <property type="entry name" value="Abi_alpha"/>
</dbReference>
<dbReference type="Proteomes" id="UP000540656">
    <property type="component" value="Unassembled WGS sequence"/>
</dbReference>
<sequence length="285" mass="30922">MSLDRQQQPDESSVARLAAGAAWHTTEWAVATGFGIGRRLFRAASSPTEAIDFASDVATAAKVLVNGVAEVAGGALKPSDDSSSSSEPTVPPLRTSNPLTHSSRRDVASPVDLRKAGRELLEKSRNVWDDSTGHPAYERILSELAPDEGRILLLLMRSGPQATVDVRTGGPVGMVSSDLVAAGLNMIGPRAGTRYVDQVPSYLNNLFRLGLIWYSKEQLKDPMEYQVVEAQPDVLEAMHSVRFAKVVRRSVHLTPFGEDFCRTCLLDETESTAVLPEHMAPQDLD</sequence>
<dbReference type="Gene3D" id="3.30.110.190">
    <property type="match status" value="1"/>
</dbReference>
<evidence type="ECO:0000256" key="1">
    <source>
        <dbReference type="SAM" id="MobiDB-lite"/>
    </source>
</evidence>
<feature type="region of interest" description="Disordered" evidence="1">
    <location>
        <begin position="74"/>
        <end position="108"/>
    </location>
</feature>
<accession>A0A7Y9UQC4</accession>